<evidence type="ECO:0000313" key="2">
    <source>
        <dbReference type="Proteomes" id="UP000252558"/>
    </source>
</evidence>
<comment type="caution">
    <text evidence="1">The sequence shown here is derived from an EMBL/GenBank/DDBJ whole genome shotgun (WGS) entry which is preliminary data.</text>
</comment>
<dbReference type="Proteomes" id="UP000252558">
    <property type="component" value="Unassembled WGS sequence"/>
</dbReference>
<dbReference type="PANTHER" id="PTHR42763:SF2">
    <property type="entry name" value="ADP-GLUCOSE PHOSPHORYLASE"/>
    <property type="match status" value="1"/>
</dbReference>
<proteinExistence type="predicted"/>
<dbReference type="EMBL" id="QPID01000002">
    <property type="protein sequence ID" value="RCU51501.1"/>
    <property type="molecule type" value="Genomic_DNA"/>
</dbReference>
<dbReference type="OrthoDB" id="6395873at2"/>
<keyword evidence="2" id="KW-1185">Reference proteome</keyword>
<gene>
    <name evidence="1" type="ORF">DU002_03240</name>
</gene>
<evidence type="ECO:0008006" key="3">
    <source>
        <dbReference type="Google" id="ProtNLM"/>
    </source>
</evidence>
<protein>
    <recommendedName>
        <fullName evidence="3">Galactose-1-phosphate uridylyltransferase</fullName>
    </recommendedName>
</protein>
<evidence type="ECO:0000313" key="1">
    <source>
        <dbReference type="EMBL" id="RCU51501.1"/>
    </source>
</evidence>
<accession>A0A368NQF7</accession>
<dbReference type="Gene3D" id="3.30.428.10">
    <property type="entry name" value="HIT-like"/>
    <property type="match status" value="2"/>
</dbReference>
<reference evidence="1 2" key="1">
    <citation type="submission" date="2018-07" db="EMBL/GenBank/DDBJ databases">
        <title>Corallincola holothuriorum sp. nov., a new facultative anaerobe isolated from sea cucumber Apostichopus japonicus.</title>
        <authorList>
            <person name="Xia H."/>
        </authorList>
    </citation>
    <scope>NUCLEOTIDE SEQUENCE [LARGE SCALE GENOMIC DNA]</scope>
    <source>
        <strain evidence="1 2">C4</strain>
    </source>
</reference>
<dbReference type="AlphaFoldDB" id="A0A368NQF7"/>
<dbReference type="SUPFAM" id="SSF54197">
    <property type="entry name" value="HIT-like"/>
    <property type="match status" value="2"/>
</dbReference>
<dbReference type="PANTHER" id="PTHR42763">
    <property type="entry name" value="ADP-GLUCOSE PHOSPHORYLASE"/>
    <property type="match status" value="1"/>
</dbReference>
<dbReference type="InterPro" id="IPR053177">
    <property type="entry name" value="ADP-glucose_phosphorylase"/>
</dbReference>
<organism evidence="1 2">
    <name type="scientific">Corallincola holothuriorum</name>
    <dbReference type="NCBI Taxonomy" id="2282215"/>
    <lineage>
        <taxon>Bacteria</taxon>
        <taxon>Pseudomonadati</taxon>
        <taxon>Pseudomonadota</taxon>
        <taxon>Gammaproteobacteria</taxon>
        <taxon>Alteromonadales</taxon>
        <taxon>Psychromonadaceae</taxon>
        <taxon>Corallincola</taxon>
    </lineage>
</organism>
<name>A0A368NQF7_9GAMM</name>
<sequence length="384" mass="43564">MPKQLDFETISHLLPPKPLAEADTELLRSWLADDPKIEGHVPQQLCQLDPRDGNMVIYNASRALRHHDLEEVALTEHDEHEGCPICEGIETRFVDYTPLSRGFTFISQNLYPILFPCERMNESLLDKPLYPDPERNGRATYGMHLLQWTSSIHELDWHNMPLADLEITVQRLAELEQRLLTTSEGYMPPSDALADKFGHLSVIKNFGAPAGASLSHGHQQISFCNIMPQRSFHDWSFQRRHQRSFSNFLLSENPANLTIADLGEAVLLIPYFMRRPLHMMLHLKTTGTGYLHELSAAQLSAMTRGVQLGVKLLRAAMPALNCEPAFNYAWHIGPGNDLYVEFFPITQAMGGFERMGMWICQQHPEDSAQLLTKVMQREGLGLGL</sequence>
<dbReference type="RefSeq" id="WP_114336930.1">
    <property type="nucleotide sequence ID" value="NZ_QPID01000002.1"/>
</dbReference>
<dbReference type="InterPro" id="IPR036265">
    <property type="entry name" value="HIT-like_sf"/>
</dbReference>